<reference evidence="1 2" key="1">
    <citation type="journal article" date="2013" name="Mar. Genomics">
        <title>Expression of sulfatases in Rhodopirellula baltica and the diversity of sulfatases in the genus Rhodopirellula.</title>
        <authorList>
            <person name="Wegner C.E."/>
            <person name="Richter-Heitmann T."/>
            <person name="Klindworth A."/>
            <person name="Klockow C."/>
            <person name="Richter M."/>
            <person name="Achstetter T."/>
            <person name="Glockner F.O."/>
            <person name="Harder J."/>
        </authorList>
    </citation>
    <scope>NUCLEOTIDE SEQUENCE [LARGE SCALE GENOMIC DNA]</scope>
    <source>
        <strain evidence="1 2">SM1</strain>
    </source>
</reference>
<protein>
    <submittedName>
        <fullName evidence="1">Uncharacterized protein</fullName>
    </submittedName>
</protein>
<keyword evidence="2" id="KW-1185">Reference proteome</keyword>
<organism evidence="1 2">
    <name type="scientific">Rhodopirellula maiorica SM1</name>
    <dbReference type="NCBI Taxonomy" id="1265738"/>
    <lineage>
        <taxon>Bacteria</taxon>
        <taxon>Pseudomonadati</taxon>
        <taxon>Planctomycetota</taxon>
        <taxon>Planctomycetia</taxon>
        <taxon>Pirellulales</taxon>
        <taxon>Pirellulaceae</taxon>
        <taxon>Novipirellula</taxon>
    </lineage>
</organism>
<dbReference type="EMBL" id="ANOG01000205">
    <property type="protein sequence ID" value="EMI21689.1"/>
    <property type="molecule type" value="Genomic_DNA"/>
</dbReference>
<sequence length="40" mass="4273">MNESTVGSGIGADDDRDAVGKWVPTDHVAMKAWRSWGVGI</sequence>
<accession>M5S669</accession>
<gene>
    <name evidence="1" type="ORF">RMSM_01386</name>
</gene>
<proteinExistence type="predicted"/>
<comment type="caution">
    <text evidence="1">The sequence shown here is derived from an EMBL/GenBank/DDBJ whole genome shotgun (WGS) entry which is preliminary data.</text>
</comment>
<name>M5S669_9BACT</name>
<evidence type="ECO:0000313" key="2">
    <source>
        <dbReference type="Proteomes" id="UP000011991"/>
    </source>
</evidence>
<dbReference type="AlphaFoldDB" id="M5S669"/>
<dbReference type="Proteomes" id="UP000011991">
    <property type="component" value="Unassembled WGS sequence"/>
</dbReference>
<evidence type="ECO:0000313" key="1">
    <source>
        <dbReference type="EMBL" id="EMI21689.1"/>
    </source>
</evidence>
<dbReference type="PATRIC" id="fig|1265738.3.peg.1377"/>